<organism evidence="1 2">
    <name type="scientific">Trifolium medium</name>
    <dbReference type="NCBI Taxonomy" id="97028"/>
    <lineage>
        <taxon>Eukaryota</taxon>
        <taxon>Viridiplantae</taxon>
        <taxon>Streptophyta</taxon>
        <taxon>Embryophyta</taxon>
        <taxon>Tracheophyta</taxon>
        <taxon>Spermatophyta</taxon>
        <taxon>Magnoliopsida</taxon>
        <taxon>eudicotyledons</taxon>
        <taxon>Gunneridae</taxon>
        <taxon>Pentapetalae</taxon>
        <taxon>rosids</taxon>
        <taxon>fabids</taxon>
        <taxon>Fabales</taxon>
        <taxon>Fabaceae</taxon>
        <taxon>Papilionoideae</taxon>
        <taxon>50 kb inversion clade</taxon>
        <taxon>NPAAA clade</taxon>
        <taxon>Hologalegina</taxon>
        <taxon>IRL clade</taxon>
        <taxon>Trifolieae</taxon>
        <taxon>Trifolium</taxon>
    </lineage>
</organism>
<dbReference type="EMBL" id="LXQA010081227">
    <property type="protein sequence ID" value="MCI11710.1"/>
    <property type="molecule type" value="Genomic_DNA"/>
</dbReference>
<dbReference type="AlphaFoldDB" id="A0A392PJS3"/>
<comment type="caution">
    <text evidence="1">The sequence shown here is derived from an EMBL/GenBank/DDBJ whole genome shotgun (WGS) entry which is preliminary data.</text>
</comment>
<dbReference type="Gene3D" id="3.10.10.10">
    <property type="entry name" value="HIV Type 1 Reverse Transcriptase, subunit A, domain 1"/>
    <property type="match status" value="1"/>
</dbReference>
<evidence type="ECO:0008006" key="3">
    <source>
        <dbReference type="Google" id="ProtNLM"/>
    </source>
</evidence>
<dbReference type="Proteomes" id="UP000265520">
    <property type="component" value="Unassembled WGS sequence"/>
</dbReference>
<reference evidence="1 2" key="1">
    <citation type="journal article" date="2018" name="Front. Plant Sci.">
        <title>Red Clover (Trifolium pratense) and Zigzag Clover (T. medium) - A Picture of Genomic Similarities and Differences.</title>
        <authorList>
            <person name="Dluhosova J."/>
            <person name="Istvanek J."/>
            <person name="Nedelnik J."/>
            <person name="Repkova J."/>
        </authorList>
    </citation>
    <scope>NUCLEOTIDE SEQUENCE [LARGE SCALE GENOMIC DNA]</scope>
    <source>
        <strain evidence="2">cv. 10/8</strain>
        <tissue evidence="1">Leaf</tissue>
    </source>
</reference>
<proteinExistence type="predicted"/>
<evidence type="ECO:0000313" key="2">
    <source>
        <dbReference type="Proteomes" id="UP000265520"/>
    </source>
</evidence>
<name>A0A392PJS3_9FABA</name>
<accession>A0A392PJS3</accession>
<evidence type="ECO:0000313" key="1">
    <source>
        <dbReference type="EMBL" id="MCI11710.1"/>
    </source>
</evidence>
<keyword evidence="2" id="KW-1185">Reference proteome</keyword>
<sequence length="211" mass="24356">MLRTNGEQIMFNVFEAMKRHDEDPECFRVEVVDEVVEDVFAEETPTPPLERVIANSIDDLEEEWEREIELCLKHLDACRVDENPKVEDPLKVKPKEEPNSSAQEKGVSIVPELKQLPSHLKYVFLGEDASHPAIISNSLTSLEEEKLLRVLRDNNKAIGWKISDLKGISPTFCMHKIKLQEEFKLVVQPQRRLNPTMKEVVKKEVFKLLEA</sequence>
<feature type="non-terminal residue" evidence="1">
    <location>
        <position position="211"/>
    </location>
</feature>
<protein>
    <recommendedName>
        <fullName evidence="3">Reverse transcriptase domain-containing protein</fullName>
    </recommendedName>
</protein>